<name>A0ABY1YAB0_9HYPH</name>
<evidence type="ECO:0000256" key="2">
    <source>
        <dbReference type="SAM" id="MobiDB-lite"/>
    </source>
</evidence>
<reference evidence="4 5" key="1">
    <citation type="submission" date="2019-02" db="EMBL/GenBank/DDBJ databases">
        <title>Current taxonomic status of genus Agrobacterium and description of Agrobacterium cavarae sp. nov. isolated from maize roots.</title>
        <authorList>
            <person name="Flores-Felix J.D."/>
            <person name="Menendez E."/>
            <person name="Ramirez-Bahena M.H."/>
            <person name="Garcia-Fraile P."/>
            <person name="Velazquez E."/>
        </authorList>
    </citation>
    <scope>NUCLEOTIDE SEQUENCE [LARGE SCALE GENOMIC DNA]</scope>
    <source>
        <strain evidence="4 5">RZME10</strain>
    </source>
</reference>
<proteinExistence type="predicted"/>
<dbReference type="SUPFAM" id="SSF110849">
    <property type="entry name" value="ParB/Sulfiredoxin"/>
    <property type="match status" value="1"/>
</dbReference>
<dbReference type="EMBL" id="SISF01000026">
    <property type="protein sequence ID" value="TBN14852.1"/>
    <property type="molecule type" value="Genomic_DNA"/>
</dbReference>
<protein>
    <submittedName>
        <fullName evidence="4">ParB/RepB/Spo0J family partition protein</fullName>
    </submittedName>
</protein>
<evidence type="ECO:0000313" key="4">
    <source>
        <dbReference type="EMBL" id="TBN14852.1"/>
    </source>
</evidence>
<dbReference type="InterPro" id="IPR050336">
    <property type="entry name" value="Chromosome_partition/occlusion"/>
</dbReference>
<feature type="region of interest" description="Disordered" evidence="2">
    <location>
        <begin position="376"/>
        <end position="413"/>
    </location>
</feature>
<dbReference type="CDD" id="cd16406">
    <property type="entry name" value="ParB_N_like"/>
    <property type="match status" value="1"/>
</dbReference>
<dbReference type="RefSeq" id="WP_113175491.1">
    <property type="nucleotide sequence ID" value="NZ_SISF01000026.1"/>
</dbReference>
<dbReference type="PANTHER" id="PTHR33375:SF7">
    <property type="entry name" value="CHROMOSOME 2-PARTITIONING PROTEIN PARB-RELATED"/>
    <property type="match status" value="1"/>
</dbReference>
<evidence type="ECO:0000259" key="3">
    <source>
        <dbReference type="SMART" id="SM00470"/>
    </source>
</evidence>
<dbReference type="Pfam" id="PF02195">
    <property type="entry name" value="ParB_N"/>
    <property type="match status" value="1"/>
</dbReference>
<dbReference type="Gene3D" id="3.90.1530.30">
    <property type="match status" value="1"/>
</dbReference>
<keyword evidence="1" id="KW-0175">Coiled coil</keyword>
<dbReference type="GeneID" id="301041016"/>
<dbReference type="Gene3D" id="1.10.10.2830">
    <property type="match status" value="1"/>
</dbReference>
<feature type="domain" description="ParB-like N-terminal" evidence="3">
    <location>
        <begin position="11"/>
        <end position="109"/>
    </location>
</feature>
<evidence type="ECO:0000256" key="1">
    <source>
        <dbReference type="SAM" id="Coils"/>
    </source>
</evidence>
<dbReference type="Proteomes" id="UP000294239">
    <property type="component" value="Unassembled WGS sequence"/>
</dbReference>
<feature type="coiled-coil region" evidence="1">
    <location>
        <begin position="295"/>
        <end position="349"/>
    </location>
</feature>
<keyword evidence="5" id="KW-1185">Reference proteome</keyword>
<accession>A0ABY1YAB0</accession>
<dbReference type="SMART" id="SM00470">
    <property type="entry name" value="ParB"/>
    <property type="match status" value="1"/>
</dbReference>
<feature type="compositionally biased region" description="Low complexity" evidence="2">
    <location>
        <begin position="404"/>
        <end position="413"/>
    </location>
</feature>
<organism evidence="4 5">
    <name type="scientific">Agrobacterium cavarae</name>
    <dbReference type="NCBI Taxonomy" id="2528239"/>
    <lineage>
        <taxon>Bacteria</taxon>
        <taxon>Pseudomonadati</taxon>
        <taxon>Pseudomonadota</taxon>
        <taxon>Alphaproteobacteria</taxon>
        <taxon>Hyphomicrobiales</taxon>
        <taxon>Rhizobiaceae</taxon>
        <taxon>Rhizobium/Agrobacterium group</taxon>
        <taxon>Agrobacterium</taxon>
    </lineage>
</organism>
<dbReference type="SUPFAM" id="SSF109709">
    <property type="entry name" value="KorB DNA-binding domain-like"/>
    <property type="match status" value="1"/>
</dbReference>
<dbReference type="InterPro" id="IPR003115">
    <property type="entry name" value="ParB_N"/>
</dbReference>
<dbReference type="PANTHER" id="PTHR33375">
    <property type="entry name" value="CHROMOSOME-PARTITIONING PROTEIN PARB-RELATED"/>
    <property type="match status" value="1"/>
</dbReference>
<sequence length="675" mass="74342">MTNQNTQSEIITIALDKLDRDPKNVRKTYRKEGIEELAANIRADGFRLLQNIVVRKGDKRGRFFVIAGERRRLALTLLAEAGEMPKDFAVDARLRDEADATGISLAENVMREDMHPADQYEAFKVLAEEGVSVIDIAARFATTETIVRRRLALARVAPALLELYRNEEMSFEQLSAFTISDDHDEQMRVWESIPSWNRNSYTIKAALRRDAISASDKRIRLIGGMEAYEQAGGEVKRDLFDERAQGYALDVALVERLAAEKLETLAADLRAEGWAWVDIRPEIDWRDLNGFGRVYPVQEEKTEAEQAELDRLQEEQDELEAVVESGDGDEGTEARIAEIAARMEELEREVYASDDLAWAGAIVSLDYGGSPIVYRGYVRPQDRDSDGEADQSQGNGDDATGENAGATPQAPAAPALVHSATLVEDLTAQRTAALRLEFANNHHVALASVVHALLLQTVLTHSRDHTCLDIVLTSRSLEASMKAPATNLAIAGLAELAERFGDHVPSNPADIFEWCLERDQHELVELLAFVASHAIDAVKDKYDYRKTQRAHAEVLAQALDLDMTNYFEATAESYFNHLTRDGIEAALTDIKGPEFASGIGRMKKAEAAAYAEAQTKGSAWLPSPIRAAIAKTDTGKGSSAVAGVAHTTDEADDSVIDDADMIEDPDMVGFPEAAE</sequence>
<comment type="caution">
    <text evidence="4">The sequence shown here is derived from an EMBL/GenBank/DDBJ whole genome shotgun (WGS) entry which is preliminary data.</text>
</comment>
<dbReference type="InterPro" id="IPR036086">
    <property type="entry name" value="ParB/Sulfiredoxin_sf"/>
</dbReference>
<evidence type="ECO:0000313" key="5">
    <source>
        <dbReference type="Proteomes" id="UP000294239"/>
    </source>
</evidence>
<gene>
    <name evidence="4" type="ORF">EYC79_07450</name>
</gene>